<dbReference type="Proteomes" id="UP000095283">
    <property type="component" value="Unplaced"/>
</dbReference>
<keyword evidence="1" id="KW-0732">Signal</keyword>
<protein>
    <submittedName>
        <fullName evidence="4">Peptidase A1 domain-containing protein</fullName>
    </submittedName>
</protein>
<reference evidence="4" key="1">
    <citation type="submission" date="2016-11" db="UniProtKB">
        <authorList>
            <consortium name="WormBaseParasite"/>
        </authorList>
    </citation>
    <scope>IDENTIFICATION</scope>
</reference>
<dbReference type="GO" id="GO:0006508">
    <property type="term" value="P:proteolysis"/>
    <property type="evidence" value="ECO:0007669"/>
    <property type="project" value="InterPro"/>
</dbReference>
<name>A0A1I7XI68_HETBA</name>
<dbReference type="Pfam" id="PF01764">
    <property type="entry name" value="Lipase_3"/>
    <property type="match status" value="1"/>
</dbReference>
<dbReference type="GO" id="GO:0004190">
    <property type="term" value="F:aspartic-type endopeptidase activity"/>
    <property type="evidence" value="ECO:0007669"/>
    <property type="project" value="InterPro"/>
</dbReference>
<evidence type="ECO:0000259" key="2">
    <source>
        <dbReference type="PROSITE" id="PS51767"/>
    </source>
</evidence>
<dbReference type="InterPro" id="IPR001969">
    <property type="entry name" value="Aspartic_peptidase_AS"/>
</dbReference>
<keyword evidence="3" id="KW-1185">Reference proteome</keyword>
<dbReference type="Pfam" id="PF00026">
    <property type="entry name" value="Asp"/>
    <property type="match status" value="1"/>
</dbReference>
<sequence>MVHADFGFCLKNMWVPLLLSVSFVSSQTTFGKQTQYDEMEARALLNMAAGAYGSQQQACINRTFVQSEPPIVLATMKENCDQLDNTCESYGQLLLEGLQSISPGIDFFDMGNVNFSEIMLLMILNLKLLKYFQVNRYFMNGHLTLWPAIEKILMDPQYKDYNIMFTGHSLGGALASLAAARTVRQGYRQGNQIKIITFGQPRVGDLNFRVVFRRDIVPHLPPCHKDKSNLQLTEDDSQPCNSTAIDKSYHHGTEIWYPDAMTPGSHYIECVGLPKNEDFSCSDHIKFHYDQTNSYIWDHRHYFGVRVPEYGKTGCDVSLPEGKAGVFEQVVNKHFEFYFTPNKMSLVTVLIDFRLKLFILLALVGLISAAVHQHRLLWRQSTKIKLIARGQYAAYVSYKNDLRATNLQSLAQLPQKVSDYGDNEYVGNITIGTPDQSFVAVLDTGSSNLWVPELACELV</sequence>
<feature type="domain" description="Peptidase A1" evidence="2">
    <location>
        <begin position="425"/>
        <end position="459"/>
    </location>
</feature>
<evidence type="ECO:0000256" key="1">
    <source>
        <dbReference type="SAM" id="SignalP"/>
    </source>
</evidence>
<organism evidence="3 4">
    <name type="scientific">Heterorhabditis bacteriophora</name>
    <name type="common">Entomopathogenic nematode worm</name>
    <dbReference type="NCBI Taxonomy" id="37862"/>
    <lineage>
        <taxon>Eukaryota</taxon>
        <taxon>Metazoa</taxon>
        <taxon>Ecdysozoa</taxon>
        <taxon>Nematoda</taxon>
        <taxon>Chromadorea</taxon>
        <taxon>Rhabditida</taxon>
        <taxon>Rhabditina</taxon>
        <taxon>Rhabditomorpha</taxon>
        <taxon>Strongyloidea</taxon>
        <taxon>Heterorhabditidae</taxon>
        <taxon>Heterorhabditis</taxon>
    </lineage>
</organism>
<dbReference type="AlphaFoldDB" id="A0A1I7XI68"/>
<evidence type="ECO:0000313" key="3">
    <source>
        <dbReference type="Proteomes" id="UP000095283"/>
    </source>
</evidence>
<dbReference type="GO" id="GO:0006629">
    <property type="term" value="P:lipid metabolic process"/>
    <property type="evidence" value="ECO:0007669"/>
    <property type="project" value="InterPro"/>
</dbReference>
<dbReference type="WBParaSite" id="Hba_17394">
    <property type="protein sequence ID" value="Hba_17394"/>
    <property type="gene ID" value="Hba_17394"/>
</dbReference>
<dbReference type="SUPFAM" id="SSF53474">
    <property type="entry name" value="alpha/beta-Hydrolases"/>
    <property type="match status" value="1"/>
</dbReference>
<dbReference type="PROSITE" id="PS51767">
    <property type="entry name" value="PEPTIDASE_A1"/>
    <property type="match status" value="1"/>
</dbReference>
<dbReference type="InterPro" id="IPR029058">
    <property type="entry name" value="AB_hydrolase_fold"/>
</dbReference>
<dbReference type="InterPro" id="IPR033121">
    <property type="entry name" value="PEPTIDASE_A1"/>
</dbReference>
<dbReference type="SUPFAM" id="SSF50630">
    <property type="entry name" value="Acid proteases"/>
    <property type="match status" value="1"/>
</dbReference>
<dbReference type="InterPro" id="IPR002921">
    <property type="entry name" value="Fungal_lipase-type"/>
</dbReference>
<dbReference type="PROSITE" id="PS00141">
    <property type="entry name" value="ASP_PROTEASE"/>
    <property type="match status" value="1"/>
</dbReference>
<dbReference type="PANTHER" id="PTHR45908:SF5">
    <property type="entry name" value="FUNGAL LIPASE-LIKE DOMAIN-CONTAINING PROTEIN"/>
    <property type="match status" value="1"/>
</dbReference>
<evidence type="ECO:0000313" key="4">
    <source>
        <dbReference type="WBParaSite" id="Hba_17394"/>
    </source>
</evidence>
<dbReference type="PANTHER" id="PTHR45908">
    <property type="entry name" value="PROTEIN CBG11750-RELATED"/>
    <property type="match status" value="1"/>
</dbReference>
<accession>A0A1I7XI68</accession>
<dbReference type="InterPro" id="IPR021109">
    <property type="entry name" value="Peptidase_aspartic_dom_sf"/>
</dbReference>
<dbReference type="Gene3D" id="2.40.70.10">
    <property type="entry name" value="Acid Proteases"/>
    <property type="match status" value="1"/>
</dbReference>
<dbReference type="Gene3D" id="3.40.50.1820">
    <property type="entry name" value="alpha/beta hydrolase"/>
    <property type="match status" value="1"/>
</dbReference>
<feature type="chain" id="PRO_5009311187" evidence="1">
    <location>
        <begin position="32"/>
        <end position="459"/>
    </location>
</feature>
<feature type="signal peptide" evidence="1">
    <location>
        <begin position="1"/>
        <end position="31"/>
    </location>
</feature>
<dbReference type="CDD" id="cd00741">
    <property type="entry name" value="Lipase"/>
    <property type="match status" value="1"/>
</dbReference>
<proteinExistence type="predicted"/>